<protein>
    <submittedName>
        <fullName evidence="1">Uncharacterized protein</fullName>
    </submittedName>
</protein>
<reference evidence="1 2" key="1">
    <citation type="submission" date="2017-04" db="EMBL/GenBank/DDBJ databases">
        <title>Genome Sequence of the Model Brown-Rot Fungus Postia placenta SB12.</title>
        <authorList>
            <consortium name="DOE Joint Genome Institute"/>
            <person name="Gaskell J."/>
            <person name="Kersten P."/>
            <person name="Larrondo L.F."/>
            <person name="Canessa P."/>
            <person name="Martinez D."/>
            <person name="Hibbett D."/>
            <person name="Schmoll M."/>
            <person name="Kubicek C.P."/>
            <person name="Martinez A.T."/>
            <person name="Yadav J."/>
            <person name="Master E."/>
            <person name="Magnuson J.K."/>
            <person name="James T."/>
            <person name="Yaver D."/>
            <person name="Berka R."/>
            <person name="Labutti K."/>
            <person name="Lipzen A."/>
            <person name="Aerts A."/>
            <person name="Barry K."/>
            <person name="Henrissat B."/>
            <person name="Blanchette R."/>
            <person name="Grigoriev I."/>
            <person name="Cullen D."/>
        </authorList>
    </citation>
    <scope>NUCLEOTIDE SEQUENCE [LARGE SCALE GENOMIC DNA]</scope>
    <source>
        <strain evidence="1 2">MAD-698-R-SB12</strain>
    </source>
</reference>
<dbReference type="PANTHER" id="PTHR28177">
    <property type="entry name" value="ALTERED INHERITANCE OF MITOCHONDRIA PROTEIN 19, MITOCHONDRIAL"/>
    <property type="match status" value="1"/>
</dbReference>
<feature type="non-terminal residue" evidence="1">
    <location>
        <position position="1"/>
    </location>
</feature>
<evidence type="ECO:0000313" key="1">
    <source>
        <dbReference type="EMBL" id="OSX59610.1"/>
    </source>
</evidence>
<dbReference type="EMBL" id="KZ110602">
    <property type="protein sequence ID" value="OSX59610.1"/>
    <property type="molecule type" value="Genomic_DNA"/>
</dbReference>
<name>A0A1X6MTL8_9APHY</name>
<keyword evidence="2" id="KW-1185">Reference proteome</keyword>
<organism evidence="1 2">
    <name type="scientific">Postia placenta MAD-698-R-SB12</name>
    <dbReference type="NCBI Taxonomy" id="670580"/>
    <lineage>
        <taxon>Eukaryota</taxon>
        <taxon>Fungi</taxon>
        <taxon>Dikarya</taxon>
        <taxon>Basidiomycota</taxon>
        <taxon>Agaricomycotina</taxon>
        <taxon>Agaricomycetes</taxon>
        <taxon>Polyporales</taxon>
        <taxon>Adustoporiaceae</taxon>
        <taxon>Rhodonia</taxon>
    </lineage>
</organism>
<dbReference type="PANTHER" id="PTHR28177:SF1">
    <property type="entry name" value="ALTERED INHERITANCE OF MITOCHONDRIA PROTEIN 19, MITOCHONDRIAL"/>
    <property type="match status" value="1"/>
</dbReference>
<dbReference type="STRING" id="670580.A0A1X6MTL8"/>
<dbReference type="AlphaFoldDB" id="A0A1X6MTL8"/>
<dbReference type="OrthoDB" id="5554402at2759"/>
<dbReference type="Proteomes" id="UP000194127">
    <property type="component" value="Unassembled WGS sequence"/>
</dbReference>
<proteinExistence type="predicted"/>
<evidence type="ECO:0000313" key="2">
    <source>
        <dbReference type="Proteomes" id="UP000194127"/>
    </source>
</evidence>
<dbReference type="GeneID" id="36331450"/>
<sequence>SLIPPNPRLPPLMHRVGFGAIFAGAGYVVSCGDTRNGSGITTAWSLTYLFLNLRKSLLTARHPLSLVLTAATLASSTVYGSEYFLLQEKDET</sequence>
<dbReference type="InterPro" id="IPR019419">
    <property type="entry name" value="AIM19"/>
</dbReference>
<accession>A0A1X6MTL8</accession>
<gene>
    <name evidence="1" type="ORF">POSPLADRAFT_1151133</name>
</gene>
<dbReference type="Pfam" id="PF10315">
    <property type="entry name" value="Aim19"/>
    <property type="match status" value="1"/>
</dbReference>
<dbReference type="RefSeq" id="XP_024336404.1">
    <property type="nucleotide sequence ID" value="XM_024486501.1"/>
</dbReference>
<dbReference type="GO" id="GO:0005739">
    <property type="term" value="C:mitochondrion"/>
    <property type="evidence" value="ECO:0007669"/>
    <property type="project" value="TreeGrafter"/>
</dbReference>